<dbReference type="EMBL" id="BOOR01000010">
    <property type="protein sequence ID" value="GII53521.1"/>
    <property type="molecule type" value="Genomic_DNA"/>
</dbReference>
<dbReference type="Pfam" id="PF13313">
    <property type="entry name" value="DUF4082"/>
    <property type="match status" value="1"/>
</dbReference>
<feature type="region of interest" description="Disordered" evidence="1">
    <location>
        <begin position="201"/>
        <end position="270"/>
    </location>
</feature>
<name>A0A8J3V1W9_9ACTN</name>
<gene>
    <name evidence="3" type="ORF">Pth03_19100</name>
</gene>
<dbReference type="RefSeq" id="WP_203943782.1">
    <property type="nucleotide sequence ID" value="NZ_BOOR01000010.1"/>
</dbReference>
<evidence type="ECO:0000313" key="3">
    <source>
        <dbReference type="EMBL" id="GII53521.1"/>
    </source>
</evidence>
<dbReference type="Gene3D" id="2.160.20.10">
    <property type="entry name" value="Single-stranded right-handed beta-helix, Pectin lyase-like"/>
    <property type="match status" value="1"/>
</dbReference>
<dbReference type="SUPFAM" id="SSF51126">
    <property type="entry name" value="Pectin lyase-like"/>
    <property type="match status" value="1"/>
</dbReference>
<reference evidence="3" key="1">
    <citation type="submission" date="2021-01" db="EMBL/GenBank/DDBJ databases">
        <title>Whole genome shotgun sequence of Planotetraspora thailandica NBRC 104271.</title>
        <authorList>
            <person name="Komaki H."/>
            <person name="Tamura T."/>
        </authorList>
    </citation>
    <scope>NUCLEOTIDE SEQUENCE</scope>
    <source>
        <strain evidence="3">NBRC 104271</strain>
    </source>
</reference>
<comment type="caution">
    <text evidence="3">The sequence shown here is derived from an EMBL/GenBank/DDBJ whole genome shotgun (WGS) entry which is preliminary data.</text>
</comment>
<feature type="compositionally biased region" description="Polar residues" evidence="1">
    <location>
        <begin position="242"/>
        <end position="259"/>
    </location>
</feature>
<dbReference type="Proteomes" id="UP000605992">
    <property type="component" value="Unassembled WGS sequence"/>
</dbReference>
<dbReference type="AlphaFoldDB" id="A0A8J3V1W9"/>
<sequence>MTAGALLGATATVVVLTRDDRGTAPPTSAPKTRPVMSEVTLESSIWSGAGVKVSQRSEKASLELGTRFSASRDGVVTGMRFYKAASERGTHRGSLWDSGHKLLAQVTFTGETGSGWQEAMFSKPVPIRTGRDYTVSYHTRNGGYVVQRGVFAKPITSGPLTAKAGVYSVAKRTSFPSHQHPTKVSYFVDVIFQHREVRYQNGQGSQASPTPTPPARPSASPTPTRRAPSTPPKPPASSGPTKQPTSPGGSWPSASTTGVPSGVKLDERGSITVTKDGTVIDGQYVRGEINVDADNVTIRNTRVAAAPGDWGIIQRSGHRGLTVEDSEVYGNGKQRTQFGILNQGGDLTVRRVDIHTISNGILTEQGLIEDSYIHDPVYYSGDHTDMIMCTSGPPSGAKLVIRGNTVINTLDQTGAVALFQDFGVVRNVTVEGNFLAGGGYTVYGGGGDKGTSSNIKIVNNVFSRKVWSKGGYFGPVAHYDDNGSGNVWSGNKWENGSPVSAG</sequence>
<dbReference type="InterPro" id="IPR011050">
    <property type="entry name" value="Pectin_lyase_fold/virulence"/>
</dbReference>
<evidence type="ECO:0000256" key="1">
    <source>
        <dbReference type="SAM" id="MobiDB-lite"/>
    </source>
</evidence>
<evidence type="ECO:0000259" key="2">
    <source>
        <dbReference type="Pfam" id="PF13313"/>
    </source>
</evidence>
<proteinExistence type="predicted"/>
<evidence type="ECO:0000313" key="4">
    <source>
        <dbReference type="Proteomes" id="UP000605992"/>
    </source>
</evidence>
<dbReference type="InterPro" id="IPR025141">
    <property type="entry name" value="DUF4082"/>
</dbReference>
<protein>
    <recommendedName>
        <fullName evidence="2">DUF4082 domain-containing protein</fullName>
    </recommendedName>
</protein>
<feature type="compositionally biased region" description="Low complexity" evidence="1">
    <location>
        <begin position="217"/>
        <end position="228"/>
    </location>
</feature>
<accession>A0A8J3V1W9</accession>
<dbReference type="CDD" id="cd22541">
    <property type="entry name" value="SP5_N"/>
    <property type="match status" value="1"/>
</dbReference>
<feature type="domain" description="DUF4082" evidence="2">
    <location>
        <begin position="53"/>
        <end position="188"/>
    </location>
</feature>
<dbReference type="InterPro" id="IPR012334">
    <property type="entry name" value="Pectin_lyas_fold"/>
</dbReference>
<keyword evidence="4" id="KW-1185">Reference proteome</keyword>
<organism evidence="3 4">
    <name type="scientific">Planotetraspora thailandica</name>
    <dbReference type="NCBI Taxonomy" id="487172"/>
    <lineage>
        <taxon>Bacteria</taxon>
        <taxon>Bacillati</taxon>
        <taxon>Actinomycetota</taxon>
        <taxon>Actinomycetes</taxon>
        <taxon>Streptosporangiales</taxon>
        <taxon>Streptosporangiaceae</taxon>
        <taxon>Planotetraspora</taxon>
    </lineage>
</organism>